<dbReference type="InterPro" id="IPR033658">
    <property type="entry name" value="GRX_PICOT-like"/>
</dbReference>
<dbReference type="EMBL" id="CAUYUE010000014">
    <property type="protein sequence ID" value="CAK0786361.1"/>
    <property type="molecule type" value="Genomic_DNA"/>
</dbReference>
<dbReference type="SUPFAM" id="SSF52833">
    <property type="entry name" value="Thioredoxin-like"/>
    <property type="match status" value="1"/>
</dbReference>
<evidence type="ECO:0000313" key="10">
    <source>
        <dbReference type="Proteomes" id="UP001314263"/>
    </source>
</evidence>
<dbReference type="PANTHER" id="PTHR10293">
    <property type="entry name" value="GLUTAREDOXIN FAMILY MEMBER"/>
    <property type="match status" value="1"/>
</dbReference>
<sequence>MLALARHTVLQKLSLSAAPAGSIAVRSITARVPTHEDDTHDDFKPKFNTDAEPRSAPSVAEQIQNDVQQHPVFLYMKGVPEAPQCGFSNMACRILDAYGASYGTRNVLADVDIREGIKEFTKWPTIPQIFINGEFVGGSDILMGMHQSGELQPLLDEAVTTKSAQ</sequence>
<evidence type="ECO:0000256" key="7">
    <source>
        <dbReference type="SAM" id="MobiDB-lite"/>
    </source>
</evidence>
<keyword evidence="2" id="KW-0001">2Fe-2S</keyword>
<keyword evidence="10" id="KW-1185">Reference proteome</keyword>
<protein>
    <recommendedName>
        <fullName evidence="8">Glutaredoxin domain-containing protein</fullName>
    </recommendedName>
</protein>
<dbReference type="InterPro" id="IPR004480">
    <property type="entry name" value="Monothiol_GRX-rel"/>
</dbReference>
<dbReference type="FunFam" id="3.40.30.10:FF:000005">
    <property type="entry name" value="Glutaredoxin 5"/>
    <property type="match status" value="1"/>
</dbReference>
<feature type="region of interest" description="Disordered" evidence="7">
    <location>
        <begin position="34"/>
        <end position="53"/>
    </location>
</feature>
<dbReference type="PANTHER" id="PTHR10293:SF16">
    <property type="entry name" value="GLUTAREDOXIN-RELATED PROTEIN 5, MITOCHONDRIAL"/>
    <property type="match status" value="1"/>
</dbReference>
<evidence type="ECO:0000256" key="5">
    <source>
        <dbReference type="ARBA" id="ARBA00023014"/>
    </source>
</evidence>
<dbReference type="PROSITE" id="PS51354">
    <property type="entry name" value="GLUTAREDOXIN_2"/>
    <property type="match status" value="1"/>
</dbReference>
<dbReference type="GO" id="GO:0005759">
    <property type="term" value="C:mitochondrial matrix"/>
    <property type="evidence" value="ECO:0007669"/>
    <property type="project" value="TreeGrafter"/>
</dbReference>
<keyword evidence="5" id="KW-0411">Iron-sulfur</keyword>
<feature type="domain" description="Glutaredoxin" evidence="8">
    <location>
        <begin position="72"/>
        <end position="136"/>
    </location>
</feature>
<dbReference type="Proteomes" id="UP001314263">
    <property type="component" value="Unassembled WGS sequence"/>
</dbReference>
<evidence type="ECO:0000256" key="6">
    <source>
        <dbReference type="ARBA" id="ARBA00023284"/>
    </source>
</evidence>
<name>A0AAV1IGC4_9CHLO</name>
<evidence type="ECO:0000256" key="3">
    <source>
        <dbReference type="ARBA" id="ARBA00022723"/>
    </source>
</evidence>
<evidence type="ECO:0000256" key="4">
    <source>
        <dbReference type="ARBA" id="ARBA00023004"/>
    </source>
</evidence>
<comment type="similarity">
    <text evidence="1">Belongs to the glutaredoxin family. CGFS subfamily.</text>
</comment>
<keyword evidence="3" id="KW-0479">Metal-binding</keyword>
<dbReference type="Pfam" id="PF00462">
    <property type="entry name" value="Glutaredoxin"/>
    <property type="match status" value="1"/>
</dbReference>
<dbReference type="NCBIfam" id="TIGR00365">
    <property type="entry name" value="Grx4 family monothiol glutaredoxin"/>
    <property type="match status" value="1"/>
</dbReference>
<dbReference type="InterPro" id="IPR036249">
    <property type="entry name" value="Thioredoxin-like_sf"/>
</dbReference>
<keyword evidence="6" id="KW-0676">Redox-active center</keyword>
<keyword evidence="4" id="KW-0408">Iron</keyword>
<dbReference type="CDD" id="cd03028">
    <property type="entry name" value="GRX_PICOT_like"/>
    <property type="match status" value="1"/>
</dbReference>
<dbReference type="GO" id="GO:0051537">
    <property type="term" value="F:2 iron, 2 sulfur cluster binding"/>
    <property type="evidence" value="ECO:0007669"/>
    <property type="project" value="UniProtKB-KW"/>
</dbReference>
<proteinExistence type="inferred from homology"/>
<evidence type="ECO:0000259" key="8">
    <source>
        <dbReference type="Pfam" id="PF00462"/>
    </source>
</evidence>
<accession>A0AAV1IGC4</accession>
<organism evidence="9 10">
    <name type="scientific">Coccomyxa viridis</name>
    <dbReference type="NCBI Taxonomy" id="1274662"/>
    <lineage>
        <taxon>Eukaryota</taxon>
        <taxon>Viridiplantae</taxon>
        <taxon>Chlorophyta</taxon>
        <taxon>core chlorophytes</taxon>
        <taxon>Trebouxiophyceae</taxon>
        <taxon>Trebouxiophyceae incertae sedis</taxon>
        <taxon>Coccomyxaceae</taxon>
        <taxon>Coccomyxa</taxon>
    </lineage>
</organism>
<dbReference type="AlphaFoldDB" id="A0AAV1IGC4"/>
<evidence type="ECO:0000256" key="2">
    <source>
        <dbReference type="ARBA" id="ARBA00022714"/>
    </source>
</evidence>
<evidence type="ECO:0000313" key="9">
    <source>
        <dbReference type="EMBL" id="CAK0786361.1"/>
    </source>
</evidence>
<dbReference type="Gene3D" id="3.40.30.10">
    <property type="entry name" value="Glutaredoxin"/>
    <property type="match status" value="1"/>
</dbReference>
<gene>
    <name evidence="9" type="ORF">CVIRNUC_009574</name>
</gene>
<dbReference type="GO" id="GO:0046872">
    <property type="term" value="F:metal ion binding"/>
    <property type="evidence" value="ECO:0007669"/>
    <property type="project" value="UniProtKB-KW"/>
</dbReference>
<reference evidence="9 10" key="1">
    <citation type="submission" date="2023-10" db="EMBL/GenBank/DDBJ databases">
        <authorList>
            <person name="Maclean D."/>
            <person name="Macfadyen A."/>
        </authorList>
    </citation>
    <scope>NUCLEOTIDE SEQUENCE [LARGE SCALE GENOMIC DNA]</scope>
</reference>
<dbReference type="InterPro" id="IPR002109">
    <property type="entry name" value="Glutaredoxin"/>
</dbReference>
<evidence type="ECO:0000256" key="1">
    <source>
        <dbReference type="ARBA" id="ARBA00008983"/>
    </source>
</evidence>
<comment type="caution">
    <text evidence="9">The sequence shown here is derived from an EMBL/GenBank/DDBJ whole genome shotgun (WGS) entry which is preliminary data.</text>
</comment>